<feature type="compositionally biased region" description="Basic and acidic residues" evidence="1">
    <location>
        <begin position="1"/>
        <end position="12"/>
    </location>
</feature>
<dbReference type="AlphaFoldDB" id="A0A4V4H4N3"/>
<keyword evidence="3" id="KW-1185">Reference proteome</keyword>
<proteinExistence type="predicted"/>
<comment type="caution">
    <text evidence="2">The sequence shown here is derived from an EMBL/GenBank/DDBJ whole genome shotgun (WGS) entry which is preliminary data.</text>
</comment>
<evidence type="ECO:0000313" key="3">
    <source>
        <dbReference type="Proteomes" id="UP000317650"/>
    </source>
</evidence>
<dbReference type="Proteomes" id="UP000317650">
    <property type="component" value="Chromosome 10"/>
</dbReference>
<reference evidence="2 3" key="1">
    <citation type="journal article" date="2019" name="Nat. Plants">
        <title>Genome sequencing of Musa balbisiana reveals subgenome evolution and function divergence in polyploid bananas.</title>
        <authorList>
            <person name="Yao X."/>
        </authorList>
    </citation>
    <scope>NUCLEOTIDE SEQUENCE [LARGE SCALE GENOMIC DNA]</scope>
    <source>
        <strain evidence="3">cv. DH-PKW</strain>
        <tissue evidence="2">Leaves</tissue>
    </source>
</reference>
<gene>
    <name evidence="2" type="ORF">C4D60_Mb10t08220</name>
</gene>
<evidence type="ECO:0000313" key="2">
    <source>
        <dbReference type="EMBL" id="THU52846.1"/>
    </source>
</evidence>
<name>A0A4V4H4N3_MUSBA</name>
<evidence type="ECO:0000256" key="1">
    <source>
        <dbReference type="SAM" id="MobiDB-lite"/>
    </source>
</evidence>
<feature type="region of interest" description="Disordered" evidence="1">
    <location>
        <begin position="1"/>
        <end position="23"/>
    </location>
</feature>
<protein>
    <submittedName>
        <fullName evidence="2">Uncharacterized protein</fullName>
    </submittedName>
</protein>
<accession>A0A4V4H4N3</accession>
<sequence length="127" mass="14010">MGKRTRTLDDQRNAASHPTDGDHYRGRGGRCLCLRGMLHPQVPLSAGATNVSIATPVSTSARRCSTCRRRYACLTLVGVVATAGGLTRRRNAHRCYCPRRLLCPRVYKSVRKANVNNKPASMETARE</sequence>
<dbReference type="EMBL" id="PYDT01000008">
    <property type="protein sequence ID" value="THU52846.1"/>
    <property type="molecule type" value="Genomic_DNA"/>
</dbReference>
<organism evidence="2 3">
    <name type="scientific">Musa balbisiana</name>
    <name type="common">Banana</name>
    <dbReference type="NCBI Taxonomy" id="52838"/>
    <lineage>
        <taxon>Eukaryota</taxon>
        <taxon>Viridiplantae</taxon>
        <taxon>Streptophyta</taxon>
        <taxon>Embryophyta</taxon>
        <taxon>Tracheophyta</taxon>
        <taxon>Spermatophyta</taxon>
        <taxon>Magnoliopsida</taxon>
        <taxon>Liliopsida</taxon>
        <taxon>Zingiberales</taxon>
        <taxon>Musaceae</taxon>
        <taxon>Musa</taxon>
    </lineage>
</organism>